<protein>
    <submittedName>
        <fullName evidence="6">Elongation factor Tu</fullName>
    </submittedName>
</protein>
<keyword evidence="2 6" id="KW-0251">Elongation factor</keyword>
<evidence type="ECO:0000313" key="6">
    <source>
        <dbReference type="EMBL" id="AKQ00724.1"/>
    </source>
</evidence>
<accession>A0A0H4TJN0</accession>
<evidence type="ECO:0000259" key="5">
    <source>
        <dbReference type="Pfam" id="PF03143"/>
    </source>
</evidence>
<dbReference type="InterPro" id="IPR009001">
    <property type="entry name" value="Transl_elong_EF1A/Init_IF2_C"/>
</dbReference>
<organism evidence="6">
    <name type="scientific">uncultured Nitrospirae bacterium Rifle_16ft_4_minimus_10340</name>
    <dbReference type="NCBI Taxonomy" id="1665123"/>
    <lineage>
        <taxon>Bacteria</taxon>
        <taxon>Pseudomonadati</taxon>
        <taxon>Nitrospirota</taxon>
        <taxon>environmental samples</taxon>
    </lineage>
</organism>
<keyword evidence="3" id="KW-0648">Protein biosynthesis</keyword>
<sequence length="39" mass="3973">NVSVTGELISPIAMDQGLRFAVREGGKTVGSGVVTEILA</sequence>
<name>A0A0H4TJN0_9BACT</name>
<dbReference type="Gene3D" id="2.40.30.10">
    <property type="entry name" value="Translation factors"/>
    <property type="match status" value="1"/>
</dbReference>
<keyword evidence="4" id="KW-0342">GTP-binding</keyword>
<feature type="non-terminal residue" evidence="6">
    <location>
        <position position="1"/>
    </location>
</feature>
<dbReference type="Pfam" id="PF03143">
    <property type="entry name" value="GTP_EFTU_D3"/>
    <property type="match status" value="1"/>
</dbReference>
<dbReference type="EMBL" id="KT006935">
    <property type="protein sequence ID" value="AKQ00724.1"/>
    <property type="molecule type" value="Genomic_DNA"/>
</dbReference>
<dbReference type="InterPro" id="IPR004160">
    <property type="entry name" value="Transl_elong_EFTu/EF1A_C"/>
</dbReference>
<proteinExistence type="predicted"/>
<feature type="domain" description="Translation elongation factor EFTu/EF1A C-terminal" evidence="5">
    <location>
        <begin position="1"/>
        <end position="37"/>
    </location>
</feature>
<keyword evidence="1" id="KW-0547">Nucleotide-binding</keyword>
<dbReference type="SUPFAM" id="SSF50465">
    <property type="entry name" value="EF-Tu/eEF-1alpha/eIF2-gamma C-terminal domain"/>
    <property type="match status" value="1"/>
</dbReference>
<gene>
    <name evidence="6" type="primary">tufB</name>
</gene>
<dbReference type="GO" id="GO:0003746">
    <property type="term" value="F:translation elongation factor activity"/>
    <property type="evidence" value="ECO:0007669"/>
    <property type="project" value="UniProtKB-KW"/>
</dbReference>
<reference evidence="6" key="1">
    <citation type="journal article" date="2015" name="ISME J.">
        <title>Aquifer environment selects for microbial species cohorts in sediment and groundwater.</title>
        <authorList>
            <person name="Hug L.A."/>
            <person name="Thomas B.C."/>
            <person name="Brown C.T."/>
            <person name="Frischkorn K.R."/>
            <person name="Williams K.H."/>
            <person name="Tringe S.G."/>
            <person name="Banfield J.F."/>
        </authorList>
    </citation>
    <scope>NUCLEOTIDE SEQUENCE</scope>
</reference>
<evidence type="ECO:0000256" key="1">
    <source>
        <dbReference type="ARBA" id="ARBA00022741"/>
    </source>
</evidence>
<evidence type="ECO:0000256" key="2">
    <source>
        <dbReference type="ARBA" id="ARBA00022768"/>
    </source>
</evidence>
<dbReference type="GO" id="GO:0005525">
    <property type="term" value="F:GTP binding"/>
    <property type="evidence" value="ECO:0007669"/>
    <property type="project" value="UniProtKB-KW"/>
</dbReference>
<evidence type="ECO:0000256" key="3">
    <source>
        <dbReference type="ARBA" id="ARBA00022917"/>
    </source>
</evidence>
<evidence type="ECO:0000256" key="4">
    <source>
        <dbReference type="ARBA" id="ARBA00023134"/>
    </source>
</evidence>
<dbReference type="AlphaFoldDB" id="A0A0H4TJN0"/>